<dbReference type="InterPro" id="IPR003615">
    <property type="entry name" value="HNH_nuc"/>
</dbReference>
<reference evidence="3 4" key="1">
    <citation type="submission" date="2013-03" db="EMBL/GenBank/DDBJ databases">
        <title>The Genome Sequence of Capronia epimyces CBS 606.96.</title>
        <authorList>
            <consortium name="The Broad Institute Genomics Platform"/>
            <person name="Cuomo C."/>
            <person name="de Hoog S."/>
            <person name="Gorbushina A."/>
            <person name="Walker B."/>
            <person name="Young S.K."/>
            <person name="Zeng Q."/>
            <person name="Gargeya S."/>
            <person name="Fitzgerald M."/>
            <person name="Haas B."/>
            <person name="Abouelleil A."/>
            <person name="Allen A.W."/>
            <person name="Alvarado L."/>
            <person name="Arachchi H.M."/>
            <person name="Berlin A.M."/>
            <person name="Chapman S.B."/>
            <person name="Gainer-Dewar J."/>
            <person name="Goldberg J."/>
            <person name="Griggs A."/>
            <person name="Gujja S."/>
            <person name="Hansen M."/>
            <person name="Howarth C."/>
            <person name="Imamovic A."/>
            <person name="Ireland A."/>
            <person name="Larimer J."/>
            <person name="McCowan C."/>
            <person name="Murphy C."/>
            <person name="Pearson M."/>
            <person name="Poon T.W."/>
            <person name="Priest M."/>
            <person name="Roberts A."/>
            <person name="Saif S."/>
            <person name="Shea T."/>
            <person name="Sisk P."/>
            <person name="Sykes S."/>
            <person name="Wortman J."/>
            <person name="Nusbaum C."/>
            <person name="Birren B."/>
        </authorList>
    </citation>
    <scope>NUCLEOTIDE SEQUENCE [LARGE SCALE GENOMIC DNA]</scope>
    <source>
        <strain evidence="3 4">CBS 606.96</strain>
    </source>
</reference>
<dbReference type="STRING" id="1182542.W9XPE0"/>
<protein>
    <recommendedName>
        <fullName evidence="2">HNH nuclease domain-containing protein</fullName>
    </recommendedName>
</protein>
<keyword evidence="4" id="KW-1185">Reference proteome</keyword>
<dbReference type="AlphaFoldDB" id="W9XPE0"/>
<feature type="region of interest" description="Disordered" evidence="1">
    <location>
        <begin position="1"/>
        <end position="24"/>
    </location>
</feature>
<accession>W9XPE0</accession>
<dbReference type="EMBL" id="AMGY01000005">
    <property type="protein sequence ID" value="EXJ82382.1"/>
    <property type="molecule type" value="Genomic_DNA"/>
</dbReference>
<evidence type="ECO:0000259" key="2">
    <source>
        <dbReference type="Pfam" id="PF13391"/>
    </source>
</evidence>
<dbReference type="HOGENOM" id="CLU_1294436_0_0_1"/>
<feature type="domain" description="HNH nuclease" evidence="2">
    <location>
        <begin position="57"/>
        <end position="111"/>
    </location>
</feature>
<dbReference type="GeneID" id="19170305"/>
<proteinExistence type="predicted"/>
<comment type="caution">
    <text evidence="3">The sequence shown here is derived from an EMBL/GenBank/DDBJ whole genome shotgun (WGS) entry which is preliminary data.</text>
</comment>
<dbReference type="OrthoDB" id="4157503at2759"/>
<dbReference type="RefSeq" id="XP_007734505.1">
    <property type="nucleotide sequence ID" value="XM_007736315.1"/>
</dbReference>
<evidence type="ECO:0000256" key="1">
    <source>
        <dbReference type="SAM" id="MobiDB-lite"/>
    </source>
</evidence>
<evidence type="ECO:0000313" key="4">
    <source>
        <dbReference type="Proteomes" id="UP000019478"/>
    </source>
</evidence>
<name>W9XPE0_9EURO</name>
<dbReference type="Pfam" id="PF13391">
    <property type="entry name" value="HNH_2"/>
    <property type="match status" value="1"/>
</dbReference>
<evidence type="ECO:0000313" key="3">
    <source>
        <dbReference type="EMBL" id="EXJ82382.1"/>
    </source>
</evidence>
<sequence>MLSPPVPLSTESSLSSPCRKRKRSDVESTVASSTWSSSLFSRKAKQNIVERNGGEHCWHCGAGAPHIAHVIGREDGSFRDYVASGLLTFDHLGDEQNGLPLCPSCHQAFDDLNNPGLIFIPTALDYFIDFEVKDYQSRIEIAQRHGDVPRRLVPTPQMYSDYLKREGLVSSEAVGGLYCRYTLRDFFPIHVVKSAIPGLGPFQEPGLWCGAPMAALRRAFQIIGSLQWWESQNLN</sequence>
<gene>
    <name evidence="3" type="ORF">A1O3_06195</name>
</gene>
<organism evidence="3 4">
    <name type="scientific">Capronia epimyces CBS 606.96</name>
    <dbReference type="NCBI Taxonomy" id="1182542"/>
    <lineage>
        <taxon>Eukaryota</taxon>
        <taxon>Fungi</taxon>
        <taxon>Dikarya</taxon>
        <taxon>Ascomycota</taxon>
        <taxon>Pezizomycotina</taxon>
        <taxon>Eurotiomycetes</taxon>
        <taxon>Chaetothyriomycetidae</taxon>
        <taxon>Chaetothyriales</taxon>
        <taxon>Herpotrichiellaceae</taxon>
        <taxon>Capronia</taxon>
    </lineage>
</organism>
<dbReference type="Proteomes" id="UP000019478">
    <property type="component" value="Unassembled WGS sequence"/>
</dbReference>
<dbReference type="eggNOG" id="ENOG502S8IX">
    <property type="taxonomic scope" value="Eukaryota"/>
</dbReference>